<dbReference type="InterPro" id="IPR039420">
    <property type="entry name" value="WalR-like"/>
</dbReference>
<dbReference type="InterPro" id="IPR011006">
    <property type="entry name" value="CheY-like_superfamily"/>
</dbReference>
<proteinExistence type="predicted"/>
<evidence type="ECO:0000256" key="2">
    <source>
        <dbReference type="ARBA" id="ARBA00023012"/>
    </source>
</evidence>
<dbReference type="GO" id="GO:0006355">
    <property type="term" value="P:regulation of DNA-templated transcription"/>
    <property type="evidence" value="ECO:0007669"/>
    <property type="project" value="InterPro"/>
</dbReference>
<comment type="caution">
    <text evidence="10">The sequence shown here is derived from an EMBL/GenBank/DDBJ whole genome shotgun (WGS) entry which is preliminary data.</text>
</comment>
<accession>A0A369A3K5</accession>
<evidence type="ECO:0000256" key="7">
    <source>
        <dbReference type="PROSITE-ProRule" id="PRU01091"/>
    </source>
</evidence>
<dbReference type="InterPro" id="IPR016032">
    <property type="entry name" value="Sig_transdc_resp-reg_C-effctor"/>
</dbReference>
<evidence type="ECO:0000256" key="1">
    <source>
        <dbReference type="ARBA" id="ARBA00022553"/>
    </source>
</evidence>
<protein>
    <submittedName>
        <fullName evidence="10">DNA-binding response OmpR family regulator</fullName>
    </submittedName>
</protein>
<organism evidence="10 11">
    <name type="scientific">Schleiferia thermophila</name>
    <dbReference type="NCBI Taxonomy" id="884107"/>
    <lineage>
        <taxon>Bacteria</taxon>
        <taxon>Pseudomonadati</taxon>
        <taxon>Bacteroidota</taxon>
        <taxon>Flavobacteriia</taxon>
        <taxon>Flavobacteriales</taxon>
        <taxon>Schleiferiaceae</taxon>
        <taxon>Schleiferia</taxon>
    </lineage>
</organism>
<keyword evidence="4 7" id="KW-0238">DNA-binding</keyword>
<dbReference type="PROSITE" id="PS51755">
    <property type="entry name" value="OMPR_PHOB"/>
    <property type="match status" value="1"/>
</dbReference>
<feature type="domain" description="OmpR/PhoB-type" evidence="9">
    <location>
        <begin position="132"/>
        <end position="229"/>
    </location>
</feature>
<dbReference type="Proteomes" id="UP000253517">
    <property type="component" value="Unassembled WGS sequence"/>
</dbReference>
<evidence type="ECO:0000313" key="11">
    <source>
        <dbReference type="Proteomes" id="UP000253517"/>
    </source>
</evidence>
<dbReference type="SMART" id="SM00862">
    <property type="entry name" value="Trans_reg_C"/>
    <property type="match status" value="1"/>
</dbReference>
<dbReference type="PROSITE" id="PS50110">
    <property type="entry name" value="RESPONSE_REGULATORY"/>
    <property type="match status" value="1"/>
</dbReference>
<dbReference type="InterPro" id="IPR036388">
    <property type="entry name" value="WH-like_DNA-bd_sf"/>
</dbReference>
<evidence type="ECO:0000256" key="3">
    <source>
        <dbReference type="ARBA" id="ARBA00023015"/>
    </source>
</evidence>
<dbReference type="InterPro" id="IPR001867">
    <property type="entry name" value="OmpR/PhoB-type_DNA-bd"/>
</dbReference>
<dbReference type="Pfam" id="PF00486">
    <property type="entry name" value="Trans_reg_C"/>
    <property type="match status" value="1"/>
</dbReference>
<dbReference type="AlphaFoldDB" id="A0A369A3K5"/>
<dbReference type="Gene3D" id="3.40.50.2300">
    <property type="match status" value="1"/>
</dbReference>
<feature type="domain" description="Response regulatory" evidence="8">
    <location>
        <begin position="5"/>
        <end position="119"/>
    </location>
</feature>
<dbReference type="RefSeq" id="WP_037357427.1">
    <property type="nucleotide sequence ID" value="NZ_BHZF01000002.1"/>
</dbReference>
<evidence type="ECO:0000256" key="5">
    <source>
        <dbReference type="ARBA" id="ARBA00023163"/>
    </source>
</evidence>
<keyword evidence="2" id="KW-0902">Two-component regulatory system</keyword>
<keyword evidence="1 6" id="KW-0597">Phosphoprotein</keyword>
<dbReference type="InterPro" id="IPR001789">
    <property type="entry name" value="Sig_transdc_resp-reg_receiver"/>
</dbReference>
<dbReference type="PANTHER" id="PTHR48111:SF40">
    <property type="entry name" value="PHOSPHATE REGULON TRANSCRIPTIONAL REGULATORY PROTEIN PHOB"/>
    <property type="match status" value="1"/>
</dbReference>
<reference evidence="10 11" key="1">
    <citation type="submission" date="2018-07" db="EMBL/GenBank/DDBJ databases">
        <title>Genomic Encyclopedia of Type Strains, Phase IV (KMG-IV): sequencing the most valuable type-strain genomes for metagenomic binning, comparative biology and taxonomic classification.</title>
        <authorList>
            <person name="Goeker M."/>
        </authorList>
    </citation>
    <scope>NUCLEOTIDE SEQUENCE [LARGE SCALE GENOMIC DNA]</scope>
    <source>
        <strain evidence="10 11">DSM 21410</strain>
    </source>
</reference>
<dbReference type="FunFam" id="3.40.50.2300:FF:000001">
    <property type="entry name" value="DNA-binding response regulator PhoB"/>
    <property type="match status" value="1"/>
</dbReference>
<evidence type="ECO:0000259" key="9">
    <source>
        <dbReference type="PROSITE" id="PS51755"/>
    </source>
</evidence>
<dbReference type="GO" id="GO:0000156">
    <property type="term" value="F:phosphorelay response regulator activity"/>
    <property type="evidence" value="ECO:0007669"/>
    <property type="project" value="TreeGrafter"/>
</dbReference>
<dbReference type="Gene3D" id="1.10.10.10">
    <property type="entry name" value="Winged helix-like DNA-binding domain superfamily/Winged helix DNA-binding domain"/>
    <property type="match status" value="1"/>
</dbReference>
<dbReference type="SUPFAM" id="SSF46894">
    <property type="entry name" value="C-terminal effector domain of the bipartite response regulators"/>
    <property type="match status" value="1"/>
</dbReference>
<dbReference type="GO" id="GO:0000976">
    <property type="term" value="F:transcription cis-regulatory region binding"/>
    <property type="evidence" value="ECO:0007669"/>
    <property type="project" value="TreeGrafter"/>
</dbReference>
<dbReference type="SMART" id="SM00448">
    <property type="entry name" value="REC"/>
    <property type="match status" value="1"/>
</dbReference>
<dbReference type="Pfam" id="PF00072">
    <property type="entry name" value="Response_reg"/>
    <property type="match status" value="1"/>
</dbReference>
<dbReference type="SUPFAM" id="SSF52172">
    <property type="entry name" value="CheY-like"/>
    <property type="match status" value="1"/>
</dbReference>
<feature type="modified residue" description="4-aspartylphosphate" evidence="6">
    <location>
        <position position="54"/>
    </location>
</feature>
<name>A0A369A3K5_9FLAO</name>
<evidence type="ECO:0000256" key="4">
    <source>
        <dbReference type="ARBA" id="ARBA00023125"/>
    </source>
</evidence>
<dbReference type="EMBL" id="QPJS01000002">
    <property type="protein sequence ID" value="RCX03900.1"/>
    <property type="molecule type" value="Genomic_DNA"/>
</dbReference>
<evidence type="ECO:0000256" key="6">
    <source>
        <dbReference type="PROSITE-ProRule" id="PRU00169"/>
    </source>
</evidence>
<keyword evidence="5" id="KW-0804">Transcription</keyword>
<evidence type="ECO:0000313" key="10">
    <source>
        <dbReference type="EMBL" id="RCX03900.1"/>
    </source>
</evidence>
<feature type="DNA-binding region" description="OmpR/PhoB-type" evidence="7">
    <location>
        <begin position="132"/>
        <end position="229"/>
    </location>
</feature>
<evidence type="ECO:0000259" key="8">
    <source>
        <dbReference type="PROSITE" id="PS50110"/>
    </source>
</evidence>
<gene>
    <name evidence="10" type="ORF">DES35_102356</name>
</gene>
<dbReference type="CDD" id="cd17574">
    <property type="entry name" value="REC_OmpR"/>
    <property type="match status" value="1"/>
</dbReference>
<keyword evidence="3" id="KW-0805">Transcription regulation</keyword>
<keyword evidence="11" id="KW-1185">Reference proteome</keyword>
<dbReference type="PANTHER" id="PTHR48111">
    <property type="entry name" value="REGULATOR OF RPOS"/>
    <property type="match status" value="1"/>
</dbReference>
<dbReference type="CDD" id="cd00383">
    <property type="entry name" value="trans_reg_C"/>
    <property type="match status" value="1"/>
</dbReference>
<sequence length="235" mass="26926">MNTKKVLLVEDDTNFGLVLKDYLEINNFEVTLAKDGIMGLNLFKSNNYDIIILDVMMPKKDGFSLATDIRAIDKITPIIFLTAKALKDDVIKGYQSGADDYIIKPFDSEILLHKINALLNRKEIDNKDSEIPEVLTAGNCTINTRLRELKIFDKARTLSPKEIALLALLFKHKNDLVRRTDALLKIWKDDSYFTARSMDVYMAKIRKYIKEDPTLEIINIHGEGFRLIEKNTDAQ</sequence>
<dbReference type="GO" id="GO:0032993">
    <property type="term" value="C:protein-DNA complex"/>
    <property type="evidence" value="ECO:0007669"/>
    <property type="project" value="TreeGrafter"/>
</dbReference>